<dbReference type="EMBL" id="LGST01000073">
    <property type="protein sequence ID" value="KND95480.1"/>
    <property type="molecule type" value="Genomic_DNA"/>
</dbReference>
<proteinExistence type="predicted"/>
<sequence length="43" mass="4939">MEVILEKKKWKLKSRLIDQNGRLKSSKESRITGLLGLLVSWGV</sequence>
<organism evidence="1 2">
    <name type="scientific">Candidozyma auris</name>
    <name type="common">Yeast</name>
    <name type="synonym">Candida auris</name>
    <dbReference type="NCBI Taxonomy" id="498019"/>
    <lineage>
        <taxon>Eukaryota</taxon>
        <taxon>Fungi</taxon>
        <taxon>Dikarya</taxon>
        <taxon>Ascomycota</taxon>
        <taxon>Saccharomycotina</taxon>
        <taxon>Pichiomycetes</taxon>
        <taxon>Metschnikowiaceae</taxon>
        <taxon>Candidozyma</taxon>
    </lineage>
</organism>
<evidence type="ECO:0000313" key="2">
    <source>
        <dbReference type="Proteomes" id="UP000037122"/>
    </source>
</evidence>
<name>A0A0L0NP85_CANAR</name>
<protein>
    <submittedName>
        <fullName evidence="1">Uncharacterized protein</fullName>
    </submittedName>
</protein>
<reference evidence="2" key="1">
    <citation type="journal article" date="2015" name="BMC Genomics">
        <title>Draft genome of a commonly misdiagnosed multidrug resistant pathogen Candida auris.</title>
        <authorList>
            <person name="Chatterjee S."/>
            <person name="Alampalli S.V."/>
            <person name="Nageshan R.K."/>
            <person name="Chettiar S.T."/>
            <person name="Joshi S."/>
            <person name="Tatu U.S."/>
        </authorList>
    </citation>
    <scope>NUCLEOTIDE SEQUENCE [LARGE SCALE GENOMIC DNA]</scope>
    <source>
        <strain evidence="2">6684</strain>
    </source>
</reference>
<gene>
    <name evidence="1" type="ORF">QG37_08255</name>
</gene>
<dbReference type="AlphaFoldDB" id="A0A0L0NP85"/>
<dbReference type="Proteomes" id="UP000037122">
    <property type="component" value="Unassembled WGS sequence"/>
</dbReference>
<comment type="caution">
    <text evidence="1">The sequence shown here is derived from an EMBL/GenBank/DDBJ whole genome shotgun (WGS) entry which is preliminary data.</text>
</comment>
<accession>A0A0L0NP85</accession>
<evidence type="ECO:0000313" key="1">
    <source>
        <dbReference type="EMBL" id="KND95480.1"/>
    </source>
</evidence>